<feature type="compositionally biased region" description="Polar residues" evidence="1">
    <location>
        <begin position="16"/>
        <end position="26"/>
    </location>
</feature>
<organism evidence="4 5">
    <name type="scientific">Helianthus annuus</name>
    <name type="common">Common sunflower</name>
    <dbReference type="NCBI Taxonomy" id="4232"/>
    <lineage>
        <taxon>Eukaryota</taxon>
        <taxon>Viridiplantae</taxon>
        <taxon>Streptophyta</taxon>
        <taxon>Embryophyta</taxon>
        <taxon>Tracheophyta</taxon>
        <taxon>Spermatophyta</taxon>
        <taxon>Magnoliopsida</taxon>
        <taxon>eudicotyledons</taxon>
        <taxon>Gunneridae</taxon>
        <taxon>Pentapetalae</taxon>
        <taxon>asterids</taxon>
        <taxon>campanulids</taxon>
        <taxon>Asterales</taxon>
        <taxon>Asteraceae</taxon>
        <taxon>Asteroideae</taxon>
        <taxon>Heliantheae alliance</taxon>
        <taxon>Heliantheae</taxon>
        <taxon>Helianthus</taxon>
    </lineage>
</organism>
<dbReference type="PANTHER" id="PTHR34357">
    <property type="entry name" value="F7A19.14 PROTEIN-RELATED"/>
    <property type="match status" value="1"/>
</dbReference>
<dbReference type="OMA" id="TNCRDAR"/>
<evidence type="ECO:0000259" key="2">
    <source>
        <dbReference type="SMART" id="SM01227"/>
    </source>
</evidence>
<feature type="compositionally biased region" description="Basic and acidic residues" evidence="1">
    <location>
        <begin position="172"/>
        <end position="184"/>
    </location>
</feature>
<evidence type="ECO:0000313" key="4">
    <source>
        <dbReference type="EMBL" id="OTG04408.1"/>
    </source>
</evidence>
<gene>
    <name evidence="4" type="ORF">HannXRQ_Chr12g0361951</name>
    <name evidence="3" type="ORF">HanXRQr2_Chr12g0531721</name>
</gene>
<evidence type="ECO:0000313" key="3">
    <source>
        <dbReference type="EMBL" id="KAF5777104.1"/>
    </source>
</evidence>
<dbReference type="PANTHER" id="PTHR34357:SF2">
    <property type="entry name" value="F26F24.3-RELATED"/>
    <property type="match status" value="1"/>
</dbReference>
<feature type="domain" description="GCK" evidence="2">
    <location>
        <begin position="80"/>
        <end position="154"/>
    </location>
</feature>
<dbReference type="EMBL" id="CM007901">
    <property type="protein sequence ID" value="OTG04408.1"/>
    <property type="molecule type" value="Genomic_DNA"/>
</dbReference>
<reference evidence="3 5" key="1">
    <citation type="journal article" date="2017" name="Nature">
        <title>The sunflower genome provides insights into oil metabolism, flowering and Asterid evolution.</title>
        <authorList>
            <person name="Badouin H."/>
            <person name="Gouzy J."/>
            <person name="Grassa C.J."/>
            <person name="Murat F."/>
            <person name="Staton S.E."/>
            <person name="Cottret L."/>
            <person name="Lelandais-Briere C."/>
            <person name="Owens G.L."/>
            <person name="Carrere S."/>
            <person name="Mayjonade B."/>
            <person name="Legrand L."/>
            <person name="Gill N."/>
            <person name="Kane N.C."/>
            <person name="Bowers J.E."/>
            <person name="Hubner S."/>
            <person name="Bellec A."/>
            <person name="Berard A."/>
            <person name="Berges H."/>
            <person name="Blanchet N."/>
            <person name="Boniface M.C."/>
            <person name="Brunel D."/>
            <person name="Catrice O."/>
            <person name="Chaidir N."/>
            <person name="Claudel C."/>
            <person name="Donnadieu C."/>
            <person name="Faraut T."/>
            <person name="Fievet G."/>
            <person name="Helmstetter N."/>
            <person name="King M."/>
            <person name="Knapp S.J."/>
            <person name="Lai Z."/>
            <person name="Le Paslier M.C."/>
            <person name="Lippi Y."/>
            <person name="Lorenzon L."/>
            <person name="Mandel J.R."/>
            <person name="Marage G."/>
            <person name="Marchand G."/>
            <person name="Marquand E."/>
            <person name="Bret-Mestries E."/>
            <person name="Morien E."/>
            <person name="Nambeesan S."/>
            <person name="Nguyen T."/>
            <person name="Pegot-Espagnet P."/>
            <person name="Pouilly N."/>
            <person name="Raftis F."/>
            <person name="Sallet E."/>
            <person name="Schiex T."/>
            <person name="Thomas J."/>
            <person name="Vandecasteele C."/>
            <person name="Vares D."/>
            <person name="Vear F."/>
            <person name="Vautrin S."/>
            <person name="Crespi M."/>
            <person name="Mangin B."/>
            <person name="Burke J.M."/>
            <person name="Salse J."/>
            <person name="Munos S."/>
            <person name="Vincourt P."/>
            <person name="Rieseberg L.H."/>
            <person name="Langlade N.B."/>
        </authorList>
    </citation>
    <scope>NUCLEOTIDE SEQUENCE [LARGE SCALE GENOMIC DNA]</scope>
    <source>
        <strain evidence="5">cv. SF193</strain>
        <tissue evidence="3">Leaves</tissue>
    </source>
</reference>
<dbReference type="InterPro" id="IPR012891">
    <property type="entry name" value="GCK_dom"/>
</dbReference>
<dbReference type="EMBL" id="MNCJ02000327">
    <property type="protein sequence ID" value="KAF5777104.1"/>
    <property type="molecule type" value="Genomic_DNA"/>
</dbReference>
<protein>
    <submittedName>
        <fullName evidence="4">Putative GCK</fullName>
    </submittedName>
</protein>
<feature type="compositionally biased region" description="Basic and acidic residues" evidence="1">
    <location>
        <begin position="149"/>
        <end position="158"/>
    </location>
</feature>
<sequence length="184" mass="20188">MGTTISIPFFPISGDENPNPTDTGTMSPPQSDTPTTPQPDPTTEPSKPQETQNPNQESTNPTNPDVITDENGNQESEEEGECGFCLFMKGGECKESFINWEKCVEEGEKNGEDIVDKCFEATSALKKCMEANQDYYGVILQAEKDAEEEVSKQLDQQKESGVAGESNSESSSSEKKEEQEQEKA</sequence>
<feature type="region of interest" description="Disordered" evidence="1">
    <location>
        <begin position="1"/>
        <end position="80"/>
    </location>
</feature>
<dbReference type="InParanoid" id="A0A251SZZ2"/>
<dbReference type="Gramene" id="mRNA:HanXRQr2_Chr12g0531721">
    <property type="protein sequence ID" value="CDS:HanXRQr2_Chr12g0531721.1"/>
    <property type="gene ID" value="HanXRQr2_Chr12g0531721"/>
</dbReference>
<evidence type="ECO:0000313" key="5">
    <source>
        <dbReference type="Proteomes" id="UP000215914"/>
    </source>
</evidence>
<keyword evidence="5" id="KW-1185">Reference proteome</keyword>
<dbReference type="OrthoDB" id="2148418at2759"/>
<name>A0A251SZZ2_HELAN</name>
<feature type="region of interest" description="Disordered" evidence="1">
    <location>
        <begin position="145"/>
        <end position="184"/>
    </location>
</feature>
<accession>A0A251SZZ2</accession>
<reference evidence="4" key="2">
    <citation type="submission" date="2017-02" db="EMBL/GenBank/DDBJ databases">
        <title>Sunflower complete genome.</title>
        <authorList>
            <person name="Langlade N."/>
            <person name="Munos S."/>
        </authorList>
    </citation>
    <scope>NUCLEOTIDE SEQUENCE [LARGE SCALE GENOMIC DNA]</scope>
    <source>
        <tissue evidence="4">Leaves</tissue>
    </source>
</reference>
<dbReference type="Gene3D" id="1.10.287.2900">
    <property type="match status" value="1"/>
</dbReference>
<proteinExistence type="predicted"/>
<dbReference type="AlphaFoldDB" id="A0A251SZZ2"/>
<dbReference type="Proteomes" id="UP000215914">
    <property type="component" value="Chromosome 12"/>
</dbReference>
<feature type="compositionally biased region" description="Polar residues" evidence="1">
    <location>
        <begin position="44"/>
        <end position="65"/>
    </location>
</feature>
<dbReference type="SMART" id="SM01227">
    <property type="entry name" value="GCK"/>
    <property type="match status" value="1"/>
</dbReference>
<dbReference type="Pfam" id="PF07802">
    <property type="entry name" value="GCK"/>
    <property type="match status" value="1"/>
</dbReference>
<evidence type="ECO:0000256" key="1">
    <source>
        <dbReference type="SAM" id="MobiDB-lite"/>
    </source>
</evidence>
<reference evidence="3" key="3">
    <citation type="submission" date="2020-06" db="EMBL/GenBank/DDBJ databases">
        <title>Helianthus annuus Genome sequencing and assembly Release 2.</title>
        <authorList>
            <person name="Gouzy J."/>
            <person name="Langlade N."/>
            <person name="Munos S."/>
        </authorList>
    </citation>
    <scope>NUCLEOTIDE SEQUENCE</scope>
    <source>
        <tissue evidence="3">Leaves</tissue>
    </source>
</reference>